<comment type="similarity">
    <text evidence="1">Belongs to the nitroreductase family.</text>
</comment>
<dbReference type="EMBL" id="BARW01033580">
    <property type="protein sequence ID" value="GAJ11302.1"/>
    <property type="molecule type" value="Genomic_DNA"/>
</dbReference>
<name>X1V649_9ZZZZ</name>
<dbReference type="SUPFAM" id="SSF55469">
    <property type="entry name" value="FMN-dependent nitroreductase-like"/>
    <property type="match status" value="1"/>
</dbReference>
<dbReference type="Pfam" id="PF00881">
    <property type="entry name" value="Nitroreductase"/>
    <property type="match status" value="1"/>
</dbReference>
<reference evidence="4" key="1">
    <citation type="journal article" date="2014" name="Front. Microbiol.">
        <title>High frequency of phylogenetically diverse reductive dehalogenase-homologous genes in deep subseafloor sedimentary metagenomes.</title>
        <authorList>
            <person name="Kawai M."/>
            <person name="Futagami T."/>
            <person name="Toyoda A."/>
            <person name="Takaki Y."/>
            <person name="Nishi S."/>
            <person name="Hori S."/>
            <person name="Arai W."/>
            <person name="Tsubouchi T."/>
            <person name="Morono Y."/>
            <person name="Uchiyama I."/>
            <person name="Ito T."/>
            <person name="Fujiyama A."/>
            <person name="Inagaki F."/>
            <person name="Takami H."/>
        </authorList>
    </citation>
    <scope>NUCLEOTIDE SEQUENCE</scope>
    <source>
        <strain evidence="4">Expedition CK06-06</strain>
    </source>
</reference>
<evidence type="ECO:0000256" key="1">
    <source>
        <dbReference type="ARBA" id="ARBA00007118"/>
    </source>
</evidence>
<dbReference type="GO" id="GO:0016491">
    <property type="term" value="F:oxidoreductase activity"/>
    <property type="evidence" value="ECO:0007669"/>
    <property type="project" value="UniProtKB-KW"/>
</dbReference>
<gene>
    <name evidence="4" type="ORF">S12H4_52859</name>
</gene>
<comment type="caution">
    <text evidence="4">The sequence shown here is derived from an EMBL/GenBank/DDBJ whole genome shotgun (WGS) entry which is preliminary data.</text>
</comment>
<dbReference type="Gene3D" id="3.40.109.10">
    <property type="entry name" value="NADH Oxidase"/>
    <property type="match status" value="1"/>
</dbReference>
<dbReference type="InterPro" id="IPR029479">
    <property type="entry name" value="Nitroreductase"/>
</dbReference>
<feature type="domain" description="Nitroreductase" evidence="3">
    <location>
        <begin position="7"/>
        <end position="44"/>
    </location>
</feature>
<dbReference type="InterPro" id="IPR000415">
    <property type="entry name" value="Nitroreductase-like"/>
</dbReference>
<dbReference type="PANTHER" id="PTHR43673">
    <property type="entry name" value="NAD(P)H NITROREDUCTASE YDGI-RELATED"/>
    <property type="match status" value="1"/>
</dbReference>
<feature type="non-terminal residue" evidence="4">
    <location>
        <position position="44"/>
    </location>
</feature>
<accession>X1V649</accession>
<keyword evidence="2" id="KW-0560">Oxidoreductase</keyword>
<proteinExistence type="inferred from homology"/>
<dbReference type="AlphaFoldDB" id="X1V649"/>
<dbReference type="PANTHER" id="PTHR43673:SF10">
    <property type="entry name" value="NADH DEHYDROGENASE_NAD(P)H NITROREDUCTASE XCC3605-RELATED"/>
    <property type="match status" value="1"/>
</dbReference>
<sequence>MTTIEAIRKRRSIRKYKKDQIPEEIILELLDAARLAPSGCNAQP</sequence>
<evidence type="ECO:0000259" key="3">
    <source>
        <dbReference type="Pfam" id="PF00881"/>
    </source>
</evidence>
<evidence type="ECO:0000256" key="2">
    <source>
        <dbReference type="ARBA" id="ARBA00023002"/>
    </source>
</evidence>
<organism evidence="4">
    <name type="scientific">marine sediment metagenome</name>
    <dbReference type="NCBI Taxonomy" id="412755"/>
    <lineage>
        <taxon>unclassified sequences</taxon>
        <taxon>metagenomes</taxon>
        <taxon>ecological metagenomes</taxon>
    </lineage>
</organism>
<evidence type="ECO:0000313" key="4">
    <source>
        <dbReference type="EMBL" id="GAJ11302.1"/>
    </source>
</evidence>
<protein>
    <recommendedName>
        <fullName evidence="3">Nitroreductase domain-containing protein</fullName>
    </recommendedName>
</protein>